<dbReference type="Gene3D" id="3.80.10.10">
    <property type="entry name" value="Ribonuclease Inhibitor"/>
    <property type="match status" value="1"/>
</dbReference>
<sequence length="446" mass="50744">MHLWYQIILSANNQDCSLRFMTIPFLTLKIENRDVDKLPNVPCDTIDLQSSSSRHTGYIQFSSIDNVFISHLSRFNEIRYLNISDIELYLAGFDILSNYCNNNLTSLTLVNDKIGLKKVHKHCIAPTSGTGPTSGADIRNPIKKLLNNLPNISELNIGNNSISHAVIKQILNCINESNKLNIILDVSYNMKKSSDSFISIKPFIYHRQQRDYNVWMKSIDNFMKCGGTLIVEPDALVCNIHHERLTSNSGLGICIDMHFSDLQIFCKKNIDGTIIIKRFIPHSSQLNTQEDNNSFSKKELCIDNQNSDCTYTASTSSIVQKSDDDLISECLANNPNIKEQINNILSETEINNILATTFSTSELDINIAEDYLSYSDKQIANNDAIQSSFKRKREDIYTEFSNKKANFSLEESQILNLVNQHSSLSSDYNISLYDSYNKNLHYEYNC</sequence>
<dbReference type="RefSeq" id="WP_045918683.1">
    <property type="nucleotide sequence ID" value="NZ_LS398552.1"/>
</dbReference>
<organism evidence="1 2">
    <name type="scientific">Orientia tsutsugamushi</name>
    <name type="common">Rickettsia tsutsugamushi</name>
    <dbReference type="NCBI Taxonomy" id="784"/>
    <lineage>
        <taxon>Bacteria</taxon>
        <taxon>Pseudomonadati</taxon>
        <taxon>Pseudomonadota</taxon>
        <taxon>Alphaproteobacteria</taxon>
        <taxon>Rickettsiales</taxon>
        <taxon>Rickettsiaceae</taxon>
        <taxon>Rickettsieae</taxon>
        <taxon>Orientia</taxon>
    </lineage>
</organism>
<dbReference type="EMBL" id="LS398552">
    <property type="protein sequence ID" value="SPR10507.1"/>
    <property type="molecule type" value="Genomic_DNA"/>
</dbReference>
<dbReference type="InterPro" id="IPR032675">
    <property type="entry name" value="LRR_dom_sf"/>
</dbReference>
<dbReference type="AlphaFoldDB" id="A0A2U3RBC4"/>
<dbReference type="SUPFAM" id="SSF52047">
    <property type="entry name" value="RNI-like"/>
    <property type="match status" value="1"/>
</dbReference>
<dbReference type="GeneID" id="89459736"/>
<gene>
    <name evidence="1" type="ORF">UT76HP_01761</name>
</gene>
<evidence type="ECO:0000313" key="2">
    <source>
        <dbReference type="Proteomes" id="UP000244943"/>
    </source>
</evidence>
<dbReference type="Proteomes" id="UP000244943">
    <property type="component" value="Chromosome I"/>
</dbReference>
<name>A0A2U3RBC4_ORITS</name>
<protein>
    <submittedName>
        <fullName evidence="1">Uncharacterized protein</fullName>
    </submittedName>
</protein>
<reference evidence="2" key="1">
    <citation type="submission" date="2018-03" db="EMBL/GenBank/DDBJ databases">
        <authorList>
            <person name="Batty M. E."/>
            <person name="Batty M E."/>
        </authorList>
    </citation>
    <scope>NUCLEOTIDE SEQUENCE [LARGE SCALE GENOMIC DNA]</scope>
</reference>
<proteinExistence type="predicted"/>
<accession>A0A2U3RBC4</accession>
<evidence type="ECO:0000313" key="1">
    <source>
        <dbReference type="EMBL" id="SPR10507.1"/>
    </source>
</evidence>